<keyword evidence="2" id="KW-1185">Reference proteome</keyword>
<protein>
    <submittedName>
        <fullName evidence="1">11208_t:CDS:1</fullName>
    </submittedName>
</protein>
<feature type="non-terminal residue" evidence="1">
    <location>
        <position position="1"/>
    </location>
</feature>
<organism evidence="1 2">
    <name type="scientific">Dentiscutata heterogama</name>
    <dbReference type="NCBI Taxonomy" id="1316150"/>
    <lineage>
        <taxon>Eukaryota</taxon>
        <taxon>Fungi</taxon>
        <taxon>Fungi incertae sedis</taxon>
        <taxon>Mucoromycota</taxon>
        <taxon>Glomeromycotina</taxon>
        <taxon>Glomeromycetes</taxon>
        <taxon>Diversisporales</taxon>
        <taxon>Gigasporaceae</taxon>
        <taxon>Dentiscutata</taxon>
    </lineage>
</organism>
<reference evidence="1" key="1">
    <citation type="submission" date="2021-06" db="EMBL/GenBank/DDBJ databases">
        <authorList>
            <person name="Kallberg Y."/>
            <person name="Tangrot J."/>
            <person name="Rosling A."/>
        </authorList>
    </citation>
    <scope>NUCLEOTIDE SEQUENCE</scope>
    <source>
        <strain evidence="1">IL203A</strain>
    </source>
</reference>
<evidence type="ECO:0000313" key="2">
    <source>
        <dbReference type="Proteomes" id="UP000789702"/>
    </source>
</evidence>
<gene>
    <name evidence="1" type="ORF">DHETER_LOCUS11081</name>
</gene>
<sequence>IPSSQYYTSCKTILEYPEAFKELSVKIYKTYNNCRLKRKNRKPYPKRNFEEKLKRIQNLPRKQCCSRCKRIQKQEEFGYTSIGKALKP</sequence>
<proteinExistence type="predicted"/>
<accession>A0ACA9P3P7</accession>
<evidence type="ECO:0000313" key="1">
    <source>
        <dbReference type="EMBL" id="CAG8687589.1"/>
    </source>
</evidence>
<dbReference type="Proteomes" id="UP000789702">
    <property type="component" value="Unassembled WGS sequence"/>
</dbReference>
<name>A0ACA9P3P7_9GLOM</name>
<comment type="caution">
    <text evidence="1">The sequence shown here is derived from an EMBL/GenBank/DDBJ whole genome shotgun (WGS) entry which is preliminary data.</text>
</comment>
<dbReference type="EMBL" id="CAJVPU010023258">
    <property type="protein sequence ID" value="CAG8687589.1"/>
    <property type="molecule type" value="Genomic_DNA"/>
</dbReference>
<feature type="non-terminal residue" evidence="1">
    <location>
        <position position="88"/>
    </location>
</feature>